<dbReference type="PANTHER" id="PTHR10584">
    <property type="entry name" value="SUGAR KINASE"/>
    <property type="match status" value="1"/>
</dbReference>
<keyword evidence="2 4" id="KW-0418">Kinase</keyword>
<sequence length="317" mass="34699">MNKLDLLTIGDSSIDLFMKIGDNSGLTESADGSSEKFCFFHGSKIPVESFETSVAGNAINVAIGAKLLKLNAAVYTELGDDANTDRIISELKSWDINTDFCKKNKDTPTDLHTIIVFKGERTIFSYHGKRQYTLQDWPQPKYIYYTSMPEGFESFQHELIEYISKHRGTGLAFNPGTIHMKTGLAALRDILKVTDILFVNKEEAQRLTESALSGEELHKKLAELGPKLSVITDGSSGSSAYDGIKITHQGIYDDGRPVEDMTGAGDSFSAGFMAAIVHGKSLETALKWGTINASANIKVIGSFKGLLTIKEIESINI</sequence>
<protein>
    <submittedName>
        <fullName evidence="4">Carbohydrate kinase family protein</fullName>
    </submittedName>
</protein>
<dbReference type="InterPro" id="IPR011611">
    <property type="entry name" value="PfkB_dom"/>
</dbReference>
<comment type="caution">
    <text evidence="4">The sequence shown here is derived from an EMBL/GenBank/DDBJ whole genome shotgun (WGS) entry which is preliminary data.</text>
</comment>
<name>A0A3A4ZD18_UNCKA</name>
<dbReference type="Proteomes" id="UP000265540">
    <property type="component" value="Unassembled WGS sequence"/>
</dbReference>
<dbReference type="AlphaFoldDB" id="A0A3A4ZD18"/>
<proteinExistence type="predicted"/>
<gene>
    <name evidence="4" type="ORF">C4561_03090</name>
</gene>
<organism evidence="4 5">
    <name type="scientific">candidate division WWE3 bacterium</name>
    <dbReference type="NCBI Taxonomy" id="2053526"/>
    <lineage>
        <taxon>Bacteria</taxon>
        <taxon>Katanobacteria</taxon>
    </lineage>
</organism>
<evidence type="ECO:0000313" key="4">
    <source>
        <dbReference type="EMBL" id="RJR27123.1"/>
    </source>
</evidence>
<evidence type="ECO:0000256" key="2">
    <source>
        <dbReference type="ARBA" id="ARBA00022777"/>
    </source>
</evidence>
<feature type="domain" description="Carbohydrate kinase PfkB" evidence="3">
    <location>
        <begin position="34"/>
        <end position="301"/>
    </location>
</feature>
<dbReference type="InterPro" id="IPR029056">
    <property type="entry name" value="Ribokinase-like"/>
</dbReference>
<keyword evidence="1" id="KW-0808">Transferase</keyword>
<dbReference type="Pfam" id="PF00294">
    <property type="entry name" value="PfkB"/>
    <property type="match status" value="1"/>
</dbReference>
<accession>A0A3A4ZD18</accession>
<dbReference type="PANTHER" id="PTHR10584:SF166">
    <property type="entry name" value="RIBOKINASE"/>
    <property type="match status" value="1"/>
</dbReference>
<evidence type="ECO:0000259" key="3">
    <source>
        <dbReference type="Pfam" id="PF00294"/>
    </source>
</evidence>
<reference evidence="4 5" key="1">
    <citation type="journal article" date="2017" name="ISME J.">
        <title>Energy and carbon metabolisms in a deep terrestrial subsurface fluid microbial community.</title>
        <authorList>
            <person name="Momper L."/>
            <person name="Jungbluth S.P."/>
            <person name="Lee M.D."/>
            <person name="Amend J.P."/>
        </authorList>
    </citation>
    <scope>NUCLEOTIDE SEQUENCE [LARGE SCALE GENOMIC DNA]</scope>
    <source>
        <strain evidence="4">SURF_46</strain>
    </source>
</reference>
<dbReference type="Gene3D" id="3.40.1190.20">
    <property type="match status" value="1"/>
</dbReference>
<evidence type="ECO:0000313" key="5">
    <source>
        <dbReference type="Proteomes" id="UP000265540"/>
    </source>
</evidence>
<dbReference type="SUPFAM" id="SSF53613">
    <property type="entry name" value="Ribokinase-like"/>
    <property type="match status" value="1"/>
</dbReference>
<evidence type="ECO:0000256" key="1">
    <source>
        <dbReference type="ARBA" id="ARBA00022679"/>
    </source>
</evidence>
<dbReference type="EMBL" id="QZJF01000016">
    <property type="protein sequence ID" value="RJR27123.1"/>
    <property type="molecule type" value="Genomic_DNA"/>
</dbReference>
<dbReference type="GO" id="GO:0016301">
    <property type="term" value="F:kinase activity"/>
    <property type="evidence" value="ECO:0007669"/>
    <property type="project" value="UniProtKB-KW"/>
</dbReference>